<keyword evidence="2" id="KW-1185">Reference proteome</keyword>
<dbReference type="InterPro" id="IPR036515">
    <property type="entry name" value="Transposase_17_sf"/>
</dbReference>
<comment type="caution">
    <text evidence="1">The sequence shown here is derived from an EMBL/GenBank/DDBJ whole genome shotgun (WGS) entry which is preliminary data.</text>
</comment>
<reference evidence="2" key="1">
    <citation type="journal article" date="2019" name="Int. J. Syst. Evol. Microbiol.">
        <title>The Global Catalogue of Microorganisms (GCM) 10K type strain sequencing project: providing services to taxonomists for standard genome sequencing and annotation.</title>
        <authorList>
            <consortium name="The Broad Institute Genomics Platform"/>
            <consortium name="The Broad Institute Genome Sequencing Center for Infectious Disease"/>
            <person name="Wu L."/>
            <person name="Ma J."/>
        </authorList>
    </citation>
    <scope>NUCLEOTIDE SEQUENCE [LARGE SCALE GENOMIC DNA]</scope>
    <source>
        <strain evidence="2">KCTC 42456</strain>
    </source>
</reference>
<dbReference type="EMBL" id="JBHULV010000052">
    <property type="protein sequence ID" value="MFD2733348.1"/>
    <property type="molecule type" value="Genomic_DNA"/>
</dbReference>
<gene>
    <name evidence="1" type="ORF">ACFSSE_16680</name>
</gene>
<dbReference type="SUPFAM" id="SSF143422">
    <property type="entry name" value="Transposase IS200-like"/>
    <property type="match status" value="1"/>
</dbReference>
<dbReference type="PANTHER" id="PTHR34322:SF2">
    <property type="entry name" value="TRANSPOSASE IS200-LIKE DOMAIN-CONTAINING PROTEIN"/>
    <property type="match status" value="1"/>
</dbReference>
<proteinExistence type="predicted"/>
<accession>A0ABW5TW54</accession>
<dbReference type="Proteomes" id="UP001597546">
    <property type="component" value="Unassembled WGS sequence"/>
</dbReference>
<evidence type="ECO:0000313" key="1">
    <source>
        <dbReference type="EMBL" id="MFD2733348.1"/>
    </source>
</evidence>
<dbReference type="Gene3D" id="3.30.70.1290">
    <property type="entry name" value="Transposase IS200-like"/>
    <property type="match status" value="1"/>
</dbReference>
<sequence>MSNQYQPLLPSEIYHLFTRAVGAEKLFLKPENYYFFLSKLKFHTENVCSLYCYTLIPNHFHLLVRIHDEELIIKAFEVKKNKSYDPLLHSLPDFIMEKFSNFLNSYTKAFNKVNQRKGSLFIDYLKRNIVNQNSDFLAFTWYIHKNAVHHGLTNKVGDWQFDSYQSLLSNKPTSLLRNDLMAWFDNREEFIIYHQQNIQLKNDITDI</sequence>
<organism evidence="1 2">
    <name type="scientific">Pedobacter alpinus</name>
    <dbReference type="NCBI Taxonomy" id="1590643"/>
    <lineage>
        <taxon>Bacteria</taxon>
        <taxon>Pseudomonadati</taxon>
        <taxon>Bacteroidota</taxon>
        <taxon>Sphingobacteriia</taxon>
        <taxon>Sphingobacteriales</taxon>
        <taxon>Sphingobacteriaceae</taxon>
        <taxon>Pedobacter</taxon>
    </lineage>
</organism>
<dbReference type="RefSeq" id="WP_379046367.1">
    <property type="nucleotide sequence ID" value="NZ_JBHSKW010000058.1"/>
</dbReference>
<dbReference type="PANTHER" id="PTHR34322">
    <property type="entry name" value="TRANSPOSASE, Y1_TNP DOMAIN-CONTAINING"/>
    <property type="match status" value="1"/>
</dbReference>
<name>A0ABW5TW54_9SPHI</name>
<protein>
    <submittedName>
        <fullName evidence="1">Transposase</fullName>
    </submittedName>
</protein>
<evidence type="ECO:0000313" key="2">
    <source>
        <dbReference type="Proteomes" id="UP001597546"/>
    </source>
</evidence>